<evidence type="ECO:0000313" key="2">
    <source>
        <dbReference type="Proteomes" id="UP000462014"/>
    </source>
</evidence>
<reference evidence="1 2" key="1">
    <citation type="submission" date="2019-12" db="EMBL/GenBank/DDBJ databases">
        <title>Mucilaginibacter sp. HMF7410 genome sequencing and assembly.</title>
        <authorList>
            <person name="Kang H."/>
            <person name="Cha I."/>
            <person name="Kim H."/>
            <person name="Joh K."/>
        </authorList>
    </citation>
    <scope>NUCLEOTIDE SEQUENCE [LARGE SCALE GENOMIC DNA]</scope>
    <source>
        <strain evidence="1 2">HMF7410</strain>
    </source>
</reference>
<dbReference type="AlphaFoldDB" id="A0A7K1T137"/>
<keyword evidence="2" id="KW-1185">Reference proteome</keyword>
<accession>A0A7K1T137</accession>
<proteinExistence type="predicted"/>
<dbReference type="EMBL" id="WPIK01000020">
    <property type="protein sequence ID" value="MVN23259.1"/>
    <property type="molecule type" value="Genomic_DNA"/>
</dbReference>
<evidence type="ECO:0000313" key="1">
    <source>
        <dbReference type="EMBL" id="MVN23259.1"/>
    </source>
</evidence>
<dbReference type="InterPro" id="IPR025412">
    <property type="entry name" value="DUF4304"/>
</dbReference>
<gene>
    <name evidence="1" type="ORF">GO621_17180</name>
</gene>
<name>A0A7K1T137_9SPHI</name>
<comment type="caution">
    <text evidence="1">The sequence shown here is derived from an EMBL/GenBank/DDBJ whole genome shotgun (WGS) entry which is preliminary data.</text>
</comment>
<protein>
    <submittedName>
        <fullName evidence="1">DUF4304 domain-containing protein</fullName>
    </submittedName>
</protein>
<dbReference type="Pfam" id="PF14137">
    <property type="entry name" value="DUF4304"/>
    <property type="match status" value="1"/>
</dbReference>
<dbReference type="Proteomes" id="UP000462014">
    <property type="component" value="Unassembled WGS sequence"/>
</dbReference>
<organism evidence="1 2">
    <name type="scientific">Mucilaginibacter arboris</name>
    <dbReference type="NCBI Taxonomy" id="2682090"/>
    <lineage>
        <taxon>Bacteria</taxon>
        <taxon>Pseudomonadati</taxon>
        <taxon>Bacteroidota</taxon>
        <taxon>Sphingobacteriia</taxon>
        <taxon>Sphingobacteriales</taxon>
        <taxon>Sphingobacteriaceae</taxon>
        <taxon>Mucilaginibacter</taxon>
    </lineage>
</organism>
<dbReference type="RefSeq" id="WP_157569333.1">
    <property type="nucleotide sequence ID" value="NZ_WPIK01000020.1"/>
</dbReference>
<sequence>MDKKDLVSIIDKEFKPLGFKRVGNYWKLLGKEIIKIIYLQRSSYSKLYYINYGFNFVNLEYDGVSIHVFHRLGSPDKKENELIQSLLDFENDIDSETRTIQLTDIVRNVLKVELGKINCENDVLKEIEEKPILLNLLPLKVKEYLEV</sequence>